<keyword evidence="2" id="KW-0472">Membrane</keyword>
<dbReference type="STRING" id="1484053.SAMN05444274_10693"/>
<keyword evidence="2" id="KW-1133">Transmembrane helix</keyword>
<dbReference type="RefSeq" id="WP_073002373.1">
    <property type="nucleotide sequence ID" value="NZ_FQUM01000006.1"/>
</dbReference>
<name>A0A1M5CF15_9BACT</name>
<feature type="transmembrane region" description="Helical" evidence="2">
    <location>
        <begin position="6"/>
        <end position="25"/>
    </location>
</feature>
<reference evidence="3 4" key="1">
    <citation type="submission" date="2016-11" db="EMBL/GenBank/DDBJ databases">
        <authorList>
            <person name="Jaros S."/>
            <person name="Januszkiewicz K."/>
            <person name="Wedrychowicz H."/>
        </authorList>
    </citation>
    <scope>NUCLEOTIDE SEQUENCE [LARGE SCALE GENOMIC DNA]</scope>
    <source>
        <strain evidence="3 4">DSM 26910</strain>
    </source>
</reference>
<evidence type="ECO:0000313" key="3">
    <source>
        <dbReference type="EMBL" id="SHF53280.1"/>
    </source>
</evidence>
<proteinExistence type="predicted"/>
<evidence type="ECO:0000313" key="4">
    <source>
        <dbReference type="Proteomes" id="UP000184164"/>
    </source>
</evidence>
<accession>A0A1M5CF15</accession>
<gene>
    <name evidence="3" type="ORF">SAMN05444274_10693</name>
</gene>
<protein>
    <submittedName>
        <fullName evidence="3">Uncharacterized protein</fullName>
    </submittedName>
</protein>
<dbReference type="AlphaFoldDB" id="A0A1M5CF15"/>
<keyword evidence="2" id="KW-0812">Transmembrane</keyword>
<keyword evidence="4" id="KW-1185">Reference proteome</keyword>
<evidence type="ECO:0000256" key="2">
    <source>
        <dbReference type="SAM" id="Phobius"/>
    </source>
</evidence>
<sequence>MEQITVNWKLLFGILAAMFIAYKIGRNSSRSKKDSKKLSIDTAPAPGEESETSTDAEEKTETTSEEEK</sequence>
<organism evidence="3 4">
    <name type="scientific">Mariniphaga anaerophila</name>
    <dbReference type="NCBI Taxonomy" id="1484053"/>
    <lineage>
        <taxon>Bacteria</taxon>
        <taxon>Pseudomonadati</taxon>
        <taxon>Bacteroidota</taxon>
        <taxon>Bacteroidia</taxon>
        <taxon>Marinilabiliales</taxon>
        <taxon>Prolixibacteraceae</taxon>
        <taxon>Mariniphaga</taxon>
    </lineage>
</organism>
<evidence type="ECO:0000256" key="1">
    <source>
        <dbReference type="SAM" id="MobiDB-lite"/>
    </source>
</evidence>
<dbReference type="Proteomes" id="UP000184164">
    <property type="component" value="Unassembled WGS sequence"/>
</dbReference>
<feature type="region of interest" description="Disordered" evidence="1">
    <location>
        <begin position="28"/>
        <end position="68"/>
    </location>
</feature>
<dbReference type="EMBL" id="FQUM01000006">
    <property type="protein sequence ID" value="SHF53280.1"/>
    <property type="molecule type" value="Genomic_DNA"/>
</dbReference>